<keyword evidence="9" id="KW-1015">Disulfide bond</keyword>
<comment type="function">
    <text evidence="13">Forms a complex with OPG162 and OPG190 to coordinate the incorporation of OPG164 into wrapped enveloped virion (EV) membranes and, subsequently, the production of actin tails. Therefore plays an essential role in efficient cell-to-cell spread of viral particles.</text>
</comment>
<evidence type="ECO:0000256" key="6">
    <source>
        <dbReference type="ARBA" id="ARBA00022968"/>
    </source>
</evidence>
<keyword evidence="7 15" id="KW-1133">Transmembrane helix</keyword>
<dbReference type="EMBL" id="KM875470">
    <property type="protein sequence ID" value="AKC03277.1"/>
    <property type="molecule type" value="Genomic_DNA"/>
</dbReference>
<evidence type="ECO:0000313" key="19">
    <source>
        <dbReference type="Proteomes" id="UP000104372"/>
    </source>
</evidence>
<comment type="subcellular location">
    <subcellularLocation>
        <location evidence="2">Host membrane</location>
        <topology evidence="2">Single-pass type II membrane protein</topology>
    </subcellularLocation>
    <subcellularLocation>
        <location evidence="1">Virion membrane</location>
        <topology evidence="1">Single-pass type II membrane protein</topology>
    </subcellularLocation>
</comment>
<keyword evidence="3 15" id="KW-0812">Transmembrane</keyword>
<reference evidence="20 21" key="2">
    <citation type="journal article" date="2015" name="Arch. Virol.">
        <title>Coinfection with multiple strains of bovine papular stomatitis virus.</title>
        <authorList>
            <person name="Huang T."/>
            <person name="Tulman E.R."/>
            <person name="Diel D.G."/>
            <person name="Khatiwada S."/>
            <person name="Sims W."/>
            <person name="Edwards J.F."/>
            <person name="Wen X."/>
            <person name="Kutish G.F."/>
            <person name="Rock D.L."/>
            <person name="Delhon G."/>
        </authorList>
    </citation>
    <scope>NUCLEOTIDE SEQUENCE [LARGE SCALE GENOMIC DNA]</scope>
    <source>
        <strain evidence="17">BV-TX09c15</strain>
        <strain evidence="18">BV-TX09c5</strain>
    </source>
</reference>
<evidence type="ECO:0000313" key="20">
    <source>
        <dbReference type="Proteomes" id="UP000136698"/>
    </source>
</evidence>
<dbReference type="OrthoDB" id="25377at10239"/>
<evidence type="ECO:0000256" key="12">
    <source>
        <dbReference type="ARBA" id="ARBA00034879"/>
    </source>
</evidence>
<dbReference type="EMBL" id="KM875471">
    <property type="protein sequence ID" value="AKC03407.1"/>
    <property type="molecule type" value="Genomic_DNA"/>
</dbReference>
<evidence type="ECO:0000256" key="2">
    <source>
        <dbReference type="ARBA" id="ARBA00004597"/>
    </source>
</evidence>
<keyword evidence="10" id="KW-0325">Glycoprotein</keyword>
<feature type="transmembrane region" description="Helical" evidence="15">
    <location>
        <begin position="35"/>
        <end position="59"/>
    </location>
</feature>
<accession>Q6TV79</accession>
<sequence>MAHGTFGDNDSEAAANATYVASVKRQKAIRRCIKLFFRLMAALAIIILAALVIILALALSDCRNTTCVIDTNSYNRTCDGINAGNRCLTLKYPDTWTNANERCKELGQRLPKPSDNEKYPWLTDYLVNTWGNINERVFGTSGGLESVTMDGSTNKYFCVDDN</sequence>
<keyword evidence="6" id="KW-0735">Signal-anchor</keyword>
<keyword evidence="19" id="KW-1185">Reference proteome</keyword>
<dbReference type="GO" id="GO:0055036">
    <property type="term" value="C:virion membrane"/>
    <property type="evidence" value="ECO:0007669"/>
    <property type="project" value="UniProtKB-SubCell"/>
</dbReference>
<comment type="subunit">
    <text evidence="14">Homodimer, disulfide-linked. Interacts with protein OPG190. Interacts (via C-terminus) with protein OPG164. Interacts with OPG162.</text>
</comment>
<keyword evidence="5" id="KW-1043">Host membrane</keyword>
<evidence type="ECO:0000256" key="1">
    <source>
        <dbReference type="ARBA" id="ARBA00004208"/>
    </source>
</evidence>
<dbReference type="RefSeq" id="NP_958018.1">
    <property type="nucleotide sequence ID" value="NC_005337.1"/>
</dbReference>
<evidence type="ECO:0000313" key="17">
    <source>
        <dbReference type="EMBL" id="AKC03277.1"/>
    </source>
</evidence>
<evidence type="ECO:0000256" key="7">
    <source>
        <dbReference type="ARBA" id="ARBA00022989"/>
    </source>
</evidence>
<evidence type="ECO:0000256" key="11">
    <source>
        <dbReference type="ARBA" id="ARBA00034751"/>
    </source>
</evidence>
<evidence type="ECO:0000256" key="13">
    <source>
        <dbReference type="ARBA" id="ARBA00046059"/>
    </source>
</evidence>
<dbReference type="Pfam" id="PF05966">
    <property type="entry name" value="Chordopox_A33R"/>
    <property type="match status" value="1"/>
</dbReference>
<organism evidence="16 19">
    <name type="scientific">Bovine papular stomatitis virus</name>
    <dbReference type="NCBI Taxonomy" id="129727"/>
    <lineage>
        <taxon>Viruses</taxon>
        <taxon>Varidnaviria</taxon>
        <taxon>Bamfordvirae</taxon>
        <taxon>Nucleocytoviricota</taxon>
        <taxon>Pokkesviricetes</taxon>
        <taxon>Chitovirales</taxon>
        <taxon>Poxviridae</taxon>
        <taxon>Chordopoxvirinae</taxon>
        <taxon>Parapoxvirus</taxon>
        <taxon>Parapoxvirus bovinestomatitis</taxon>
    </lineage>
</organism>
<proteinExistence type="inferred from homology"/>
<dbReference type="GO" id="GO:0033644">
    <property type="term" value="C:host cell membrane"/>
    <property type="evidence" value="ECO:0007669"/>
    <property type="project" value="UniProtKB-SubCell"/>
</dbReference>
<name>Q6TV79_9POXV</name>
<evidence type="ECO:0000256" key="4">
    <source>
        <dbReference type="ARBA" id="ARBA00022844"/>
    </source>
</evidence>
<keyword evidence="4" id="KW-0946">Virion</keyword>
<evidence type="ECO:0000256" key="8">
    <source>
        <dbReference type="ARBA" id="ARBA00023136"/>
    </source>
</evidence>
<evidence type="ECO:0000256" key="10">
    <source>
        <dbReference type="ARBA" id="ARBA00023180"/>
    </source>
</evidence>
<dbReference type="SUPFAM" id="SSF56436">
    <property type="entry name" value="C-type lectin-like"/>
    <property type="match status" value="1"/>
</dbReference>
<gene>
    <name evidence="17" type="ORF">BVTX09c15_109</name>
    <name evidence="18" type="ORF">BVTX09c5_109</name>
</gene>
<evidence type="ECO:0000256" key="5">
    <source>
        <dbReference type="ARBA" id="ARBA00022870"/>
    </source>
</evidence>
<keyword evidence="8 15" id="KW-0472">Membrane</keyword>
<evidence type="ECO:0000256" key="9">
    <source>
        <dbReference type="ARBA" id="ARBA00023157"/>
    </source>
</evidence>
<protein>
    <recommendedName>
        <fullName evidence="12">Protein OPG161</fullName>
    </recommendedName>
</protein>
<evidence type="ECO:0000256" key="15">
    <source>
        <dbReference type="SAM" id="Phobius"/>
    </source>
</evidence>
<dbReference type="InterPro" id="IPR016187">
    <property type="entry name" value="CTDL_fold"/>
</dbReference>
<dbReference type="EMBL" id="AY386265">
    <property type="protein sequence ID" value="AAR98466.1"/>
    <property type="molecule type" value="Genomic_DNA"/>
</dbReference>
<evidence type="ECO:0000256" key="3">
    <source>
        <dbReference type="ARBA" id="ARBA00022692"/>
    </source>
</evidence>
<evidence type="ECO:0000313" key="16">
    <source>
        <dbReference type="EMBL" id="AAR98466.1"/>
    </source>
</evidence>
<dbReference type="Proteomes" id="UP000104372">
    <property type="component" value="Segment"/>
</dbReference>
<evidence type="ECO:0000313" key="21">
    <source>
        <dbReference type="Proteomes" id="UP000152300"/>
    </source>
</evidence>
<comment type="similarity">
    <text evidence="11">Belongs to the orthopoxvirus OPG161 family.</text>
</comment>
<dbReference type="InterPro" id="IPR016186">
    <property type="entry name" value="C-type_lectin-like/link_sf"/>
</dbReference>
<dbReference type="Gene3D" id="3.10.100.10">
    <property type="entry name" value="Mannose-Binding Protein A, subunit A"/>
    <property type="match status" value="1"/>
</dbReference>
<dbReference type="Proteomes" id="UP000136698">
    <property type="component" value="Segment"/>
</dbReference>
<reference evidence="16 19" key="1">
    <citation type="journal article" date="2004" name="J. Virol.">
        <title>Genomes of the parapoxviruses ORF virus and bovine papular stomatitis virus.</title>
        <authorList>
            <person name="Delhon G."/>
            <person name="Tulman E.R."/>
            <person name="Afonso C.L."/>
            <person name="Lu Z."/>
            <person name="de la Concha-Bermejillo A."/>
            <person name="Lehmkuhl H.D."/>
            <person name="Piccone M.E."/>
            <person name="Kutish G.F."/>
            <person name="Rock D.L."/>
        </authorList>
    </citation>
    <scope>NUCLEOTIDE SEQUENCE [LARGE SCALE GENOMIC DNA]</scope>
    <source>
        <strain evidence="16 19">BV-AR02</strain>
    </source>
</reference>
<dbReference type="KEGG" id="vg:2947965"/>
<evidence type="ECO:0000256" key="14">
    <source>
        <dbReference type="ARBA" id="ARBA00046978"/>
    </source>
</evidence>
<dbReference type="InterPro" id="IPR009238">
    <property type="entry name" value="Chordopox_A33R"/>
</dbReference>
<dbReference type="Proteomes" id="UP000152300">
    <property type="component" value="Segment"/>
</dbReference>
<evidence type="ECO:0000313" key="18">
    <source>
        <dbReference type="EMBL" id="AKC03407.1"/>
    </source>
</evidence>